<dbReference type="EMBL" id="CANHGI010000002">
    <property type="protein sequence ID" value="CAI5442599.1"/>
    <property type="molecule type" value="Genomic_DNA"/>
</dbReference>
<feature type="signal peptide" evidence="1">
    <location>
        <begin position="1"/>
        <end position="25"/>
    </location>
</feature>
<reference evidence="2" key="1">
    <citation type="submission" date="2022-11" db="EMBL/GenBank/DDBJ databases">
        <authorList>
            <person name="Kikuchi T."/>
        </authorList>
    </citation>
    <scope>NUCLEOTIDE SEQUENCE</scope>
    <source>
        <strain evidence="2">PS1010</strain>
    </source>
</reference>
<keyword evidence="1" id="KW-0732">Signal</keyword>
<comment type="caution">
    <text evidence="2">The sequence shown here is derived from an EMBL/GenBank/DDBJ whole genome shotgun (WGS) entry which is preliminary data.</text>
</comment>
<evidence type="ECO:0000256" key="1">
    <source>
        <dbReference type="SAM" id="SignalP"/>
    </source>
</evidence>
<organism evidence="2 3">
    <name type="scientific">Caenorhabditis angaria</name>
    <dbReference type="NCBI Taxonomy" id="860376"/>
    <lineage>
        <taxon>Eukaryota</taxon>
        <taxon>Metazoa</taxon>
        <taxon>Ecdysozoa</taxon>
        <taxon>Nematoda</taxon>
        <taxon>Chromadorea</taxon>
        <taxon>Rhabditida</taxon>
        <taxon>Rhabditina</taxon>
        <taxon>Rhabditomorpha</taxon>
        <taxon>Rhabditoidea</taxon>
        <taxon>Rhabditidae</taxon>
        <taxon>Peloderinae</taxon>
        <taxon>Caenorhabditis</taxon>
    </lineage>
</organism>
<keyword evidence="3" id="KW-1185">Reference proteome</keyword>
<evidence type="ECO:0000313" key="2">
    <source>
        <dbReference type="EMBL" id="CAI5442599.1"/>
    </source>
</evidence>
<gene>
    <name evidence="2" type="ORF">CAMP_LOCUS5236</name>
</gene>
<proteinExistence type="predicted"/>
<name>A0A9P1MW91_9PELO</name>
<dbReference type="AlphaFoldDB" id="A0A9P1MW91"/>
<evidence type="ECO:0008006" key="4">
    <source>
        <dbReference type="Google" id="ProtNLM"/>
    </source>
</evidence>
<sequence>MICNNSYFSAFFLAIVSILVITISSTPPQTTFNIKCNSQKDWTLAIEFIDEFGGKDGIFYNKCKKRKIDTITDIRVIPTHVVFIHNCVSGEQTNMTFTDDFRPEYNFFIDNRGTLKNN</sequence>
<feature type="chain" id="PRO_5040457350" description="ZP domain-containing protein" evidence="1">
    <location>
        <begin position="26"/>
        <end position="118"/>
    </location>
</feature>
<accession>A0A9P1MW91</accession>
<evidence type="ECO:0000313" key="3">
    <source>
        <dbReference type="Proteomes" id="UP001152747"/>
    </source>
</evidence>
<protein>
    <recommendedName>
        <fullName evidence="4">ZP domain-containing protein</fullName>
    </recommendedName>
</protein>
<dbReference type="Proteomes" id="UP001152747">
    <property type="component" value="Unassembled WGS sequence"/>
</dbReference>